<dbReference type="EMBL" id="JAACJK010000001">
    <property type="protein sequence ID" value="KAF5342073.1"/>
    <property type="molecule type" value="Genomic_DNA"/>
</dbReference>
<feature type="compositionally biased region" description="Pro residues" evidence="1">
    <location>
        <begin position="189"/>
        <end position="199"/>
    </location>
</feature>
<feature type="compositionally biased region" description="Basic and acidic residues" evidence="1">
    <location>
        <begin position="464"/>
        <end position="479"/>
    </location>
</feature>
<dbReference type="Proteomes" id="UP000541558">
    <property type="component" value="Unassembled WGS sequence"/>
</dbReference>
<dbReference type="OrthoDB" id="10315607at2759"/>
<feature type="compositionally biased region" description="Basic and acidic residues" evidence="1">
    <location>
        <begin position="133"/>
        <end position="150"/>
    </location>
</feature>
<feature type="region of interest" description="Disordered" evidence="1">
    <location>
        <begin position="256"/>
        <end position="276"/>
    </location>
</feature>
<protein>
    <submittedName>
        <fullName evidence="2">Uncharacterized protein</fullName>
    </submittedName>
</protein>
<sequence>MSQPIPPSSKYNTAYDGGTIGKPCTKATDEMLFEPLPLEGLGLIKKIERHLDCNSLVELDRREQASARHHVQPLIPVVDLTKLDDYSVLRPQHPTLTKENKPWTLRWIEEQASTRQPLVEVHNQAILVPQPDHTPELKKRQRSNRFDPFRKSQSCSDDSEPAWFPPTSFPGATHSPWTEPTPDPEEPEIPLPPSNPPSPETGAASLPLAAPIGERVLRTLSCTLGKLRTLDTMLDRLPRDGSDARADPVRQKILRDSVKARLPPLDDSDDDEPDVEARSWKGFSEHDIRMMRESFVEWEMKLLRKGHPYAPVMPSRFNPLRIECAPPCSWRAFPNPYSNAKEWKVHRQLRYIPVRSRQACELGNYYKHCVECKRDGLLKHVLSSKPRNELWRSLKSTATPSAARRARLWVPVQPASLETLTAEDDEEEPMEGVILTDPWRNHNALSSGSSSDLSQEFEFDYYDSDKDKCPDAPRLKDMDDLSLDDDDDSSLSIWDEMDTDDEDSVYILADEKAELERVLGDLEGLN</sequence>
<evidence type="ECO:0000256" key="1">
    <source>
        <dbReference type="SAM" id="MobiDB-lite"/>
    </source>
</evidence>
<dbReference type="AlphaFoldDB" id="A0A8H5FMN9"/>
<evidence type="ECO:0000313" key="2">
    <source>
        <dbReference type="EMBL" id="KAF5342073.1"/>
    </source>
</evidence>
<proteinExistence type="predicted"/>
<evidence type="ECO:0000313" key="3">
    <source>
        <dbReference type="Proteomes" id="UP000541558"/>
    </source>
</evidence>
<accession>A0A8H5FMN9</accession>
<keyword evidence="3" id="KW-1185">Reference proteome</keyword>
<reference evidence="2 3" key="1">
    <citation type="journal article" date="2020" name="ISME J.">
        <title>Uncovering the hidden diversity of litter-decomposition mechanisms in mushroom-forming fungi.</title>
        <authorList>
            <person name="Floudas D."/>
            <person name="Bentzer J."/>
            <person name="Ahren D."/>
            <person name="Johansson T."/>
            <person name="Persson P."/>
            <person name="Tunlid A."/>
        </authorList>
    </citation>
    <scope>NUCLEOTIDE SEQUENCE [LARGE SCALE GENOMIC DNA]</scope>
    <source>
        <strain evidence="2 3">CBS 175.51</strain>
    </source>
</reference>
<gene>
    <name evidence="2" type="ORF">D9611_001395</name>
</gene>
<feature type="compositionally biased region" description="Acidic residues" evidence="1">
    <location>
        <begin position="480"/>
        <end position="494"/>
    </location>
</feature>
<organism evidence="2 3">
    <name type="scientific">Ephemerocybe angulata</name>
    <dbReference type="NCBI Taxonomy" id="980116"/>
    <lineage>
        <taxon>Eukaryota</taxon>
        <taxon>Fungi</taxon>
        <taxon>Dikarya</taxon>
        <taxon>Basidiomycota</taxon>
        <taxon>Agaricomycotina</taxon>
        <taxon>Agaricomycetes</taxon>
        <taxon>Agaricomycetidae</taxon>
        <taxon>Agaricales</taxon>
        <taxon>Agaricineae</taxon>
        <taxon>Psathyrellaceae</taxon>
        <taxon>Ephemerocybe</taxon>
    </lineage>
</organism>
<name>A0A8H5FMN9_9AGAR</name>
<feature type="region of interest" description="Disordered" evidence="1">
    <location>
        <begin position="126"/>
        <end position="205"/>
    </location>
</feature>
<feature type="region of interest" description="Disordered" evidence="1">
    <location>
        <begin position="464"/>
        <end position="494"/>
    </location>
</feature>
<comment type="caution">
    <text evidence="2">The sequence shown here is derived from an EMBL/GenBank/DDBJ whole genome shotgun (WGS) entry which is preliminary data.</text>
</comment>